<dbReference type="InterPro" id="IPR036409">
    <property type="entry name" value="Aldolase_II/adducin_N_sf"/>
</dbReference>
<evidence type="ECO:0000256" key="2">
    <source>
        <dbReference type="ARBA" id="ARBA00023239"/>
    </source>
</evidence>
<dbReference type="PANTHER" id="PTHR22789:SF0">
    <property type="entry name" value="3-OXO-TETRONATE 4-PHOSPHATE DECARBOXYLASE-RELATED"/>
    <property type="match status" value="1"/>
</dbReference>
<dbReference type="GO" id="GO:0005829">
    <property type="term" value="C:cytosol"/>
    <property type="evidence" value="ECO:0007669"/>
    <property type="project" value="TreeGrafter"/>
</dbReference>
<evidence type="ECO:0000259" key="3">
    <source>
        <dbReference type="SMART" id="SM01007"/>
    </source>
</evidence>
<dbReference type="SMART" id="SM01007">
    <property type="entry name" value="Aldolase_II"/>
    <property type="match status" value="1"/>
</dbReference>
<gene>
    <name evidence="4" type="ORF">CLV78_111130</name>
</gene>
<dbReference type="InterPro" id="IPR001303">
    <property type="entry name" value="Aldolase_II/adducin_N"/>
</dbReference>
<dbReference type="Proteomes" id="UP000239480">
    <property type="component" value="Unassembled WGS sequence"/>
</dbReference>
<dbReference type="AlphaFoldDB" id="A0A2T0RIG8"/>
<dbReference type="OrthoDB" id="5291399at2"/>
<protein>
    <submittedName>
        <fullName evidence="4">L-fuculose-phosphate aldolase</fullName>
    </submittedName>
</protein>
<feature type="domain" description="Class II aldolase/adducin N-terminal" evidence="3">
    <location>
        <begin position="18"/>
        <end position="191"/>
    </location>
</feature>
<name>A0A2T0RIG8_9RHOB</name>
<dbReference type="InterPro" id="IPR050197">
    <property type="entry name" value="Aldolase_class_II_sugar_metab"/>
</dbReference>
<dbReference type="GO" id="GO:0046872">
    <property type="term" value="F:metal ion binding"/>
    <property type="evidence" value="ECO:0007669"/>
    <property type="project" value="UniProtKB-KW"/>
</dbReference>
<organism evidence="4 5">
    <name type="scientific">Aliiruegeria haliotis</name>
    <dbReference type="NCBI Taxonomy" id="1280846"/>
    <lineage>
        <taxon>Bacteria</taxon>
        <taxon>Pseudomonadati</taxon>
        <taxon>Pseudomonadota</taxon>
        <taxon>Alphaproteobacteria</taxon>
        <taxon>Rhodobacterales</taxon>
        <taxon>Roseobacteraceae</taxon>
        <taxon>Aliiruegeria</taxon>
    </lineage>
</organism>
<dbReference type="PANTHER" id="PTHR22789">
    <property type="entry name" value="FUCULOSE PHOSPHATE ALDOLASE"/>
    <property type="match status" value="1"/>
</dbReference>
<reference evidence="4 5" key="1">
    <citation type="submission" date="2018-03" db="EMBL/GenBank/DDBJ databases">
        <title>Genomic Encyclopedia of Archaeal and Bacterial Type Strains, Phase II (KMG-II): from individual species to whole genera.</title>
        <authorList>
            <person name="Goeker M."/>
        </authorList>
    </citation>
    <scope>NUCLEOTIDE SEQUENCE [LARGE SCALE GENOMIC DNA]</scope>
    <source>
        <strain evidence="4 5">DSM 29328</strain>
    </source>
</reference>
<evidence type="ECO:0000313" key="5">
    <source>
        <dbReference type="Proteomes" id="UP000239480"/>
    </source>
</evidence>
<keyword evidence="2" id="KW-0456">Lyase</keyword>
<comment type="caution">
    <text evidence="4">The sequence shown here is derived from an EMBL/GenBank/DDBJ whole genome shotgun (WGS) entry which is preliminary data.</text>
</comment>
<sequence>MAGWGYIETETLSEPLLDAFQRNGGALFQGGLNNSHSGNLSVRGPGGYWVTRTRSMGHITRKDDVIWATEDGSGDTSQLSREFMVHKAIYEASDHRAVVHCHPCAANSLALIEDVILPLQIEGHGALPSHVPVLEVANASASQELCDALAPMLADVPAVLVRGHGLFVGADSLDQATHRAFVVNDAARMILDMRMLGADLGALRNKPYLAAGYGAAPVAAAG</sequence>
<dbReference type="GO" id="GO:0016832">
    <property type="term" value="F:aldehyde-lyase activity"/>
    <property type="evidence" value="ECO:0007669"/>
    <property type="project" value="TreeGrafter"/>
</dbReference>
<keyword evidence="1" id="KW-0479">Metal-binding</keyword>
<dbReference type="Gene3D" id="3.40.225.10">
    <property type="entry name" value="Class II aldolase/adducin N-terminal domain"/>
    <property type="match status" value="1"/>
</dbReference>
<dbReference type="GO" id="GO:0019323">
    <property type="term" value="P:pentose catabolic process"/>
    <property type="evidence" value="ECO:0007669"/>
    <property type="project" value="TreeGrafter"/>
</dbReference>
<accession>A0A2T0RIG8</accession>
<dbReference type="Pfam" id="PF00596">
    <property type="entry name" value="Aldolase_II"/>
    <property type="match status" value="1"/>
</dbReference>
<evidence type="ECO:0000256" key="1">
    <source>
        <dbReference type="ARBA" id="ARBA00022723"/>
    </source>
</evidence>
<evidence type="ECO:0000313" key="4">
    <source>
        <dbReference type="EMBL" id="PRY20975.1"/>
    </source>
</evidence>
<keyword evidence="5" id="KW-1185">Reference proteome</keyword>
<dbReference type="SUPFAM" id="SSF53639">
    <property type="entry name" value="AraD/HMP-PK domain-like"/>
    <property type="match status" value="1"/>
</dbReference>
<dbReference type="EMBL" id="PVTD01000011">
    <property type="protein sequence ID" value="PRY20975.1"/>
    <property type="molecule type" value="Genomic_DNA"/>
</dbReference>
<dbReference type="RefSeq" id="WP_106207389.1">
    <property type="nucleotide sequence ID" value="NZ_PVTD01000011.1"/>
</dbReference>
<proteinExistence type="predicted"/>